<evidence type="ECO:0000259" key="16">
    <source>
        <dbReference type="PROSITE" id="PS51384"/>
    </source>
</evidence>
<accession>A0AAW2E1B8</accession>
<keyword evidence="9" id="KW-0521">NADP</keyword>
<dbReference type="FunFam" id="1.10.238.10:FF:000049">
    <property type="entry name" value="Respiratory burst oxidase homolog A"/>
    <property type="match status" value="1"/>
</dbReference>
<dbReference type="SUPFAM" id="SSF52343">
    <property type="entry name" value="Ferredoxin reductase-like, C-terminal NADP-linked domain"/>
    <property type="match status" value="1"/>
</dbReference>
<feature type="region of interest" description="Disordered" evidence="13">
    <location>
        <begin position="790"/>
        <end position="818"/>
    </location>
</feature>
<protein>
    <submittedName>
        <fullName evidence="17">Uncharacterized protein</fullName>
    </submittedName>
</protein>
<dbReference type="CDD" id="cd00051">
    <property type="entry name" value="EFh"/>
    <property type="match status" value="1"/>
</dbReference>
<evidence type="ECO:0000256" key="4">
    <source>
        <dbReference type="ARBA" id="ARBA00022630"/>
    </source>
</evidence>
<feature type="transmembrane region" description="Helical" evidence="14">
    <location>
        <begin position="583"/>
        <end position="603"/>
    </location>
</feature>
<dbReference type="InterPro" id="IPR017938">
    <property type="entry name" value="Riboflavin_synthase-like_b-brl"/>
</dbReference>
<keyword evidence="5 14" id="KW-0812">Transmembrane</keyword>
<dbReference type="InterPro" id="IPR013623">
    <property type="entry name" value="NADPH_Ox"/>
</dbReference>
<dbReference type="EMBL" id="JAZDWU010000001">
    <property type="protein sequence ID" value="KAL0015887.1"/>
    <property type="molecule type" value="Genomic_DNA"/>
</dbReference>
<dbReference type="GO" id="GO:0005509">
    <property type="term" value="F:calcium ion binding"/>
    <property type="evidence" value="ECO:0007669"/>
    <property type="project" value="InterPro"/>
</dbReference>
<feature type="transmembrane region" description="Helical" evidence="14">
    <location>
        <begin position="541"/>
        <end position="562"/>
    </location>
</feature>
<dbReference type="Gene3D" id="2.40.30.10">
    <property type="entry name" value="Translation factors"/>
    <property type="match status" value="1"/>
</dbReference>
<dbReference type="Pfam" id="PF08030">
    <property type="entry name" value="NAD_binding_6"/>
    <property type="match status" value="1"/>
</dbReference>
<dbReference type="PROSITE" id="PS50222">
    <property type="entry name" value="EF_HAND_2"/>
    <property type="match status" value="1"/>
</dbReference>
<keyword evidence="11" id="KW-0560">Oxidoreductase</keyword>
<dbReference type="InterPro" id="IPR018247">
    <property type="entry name" value="EF_Hand_1_Ca_BS"/>
</dbReference>
<dbReference type="SFLD" id="SFLDG01169">
    <property type="entry name" value="NADPH_oxidase_subgroup_(NOX)"/>
    <property type="match status" value="1"/>
</dbReference>
<dbReference type="InterPro" id="IPR013112">
    <property type="entry name" value="FAD-bd_8"/>
</dbReference>
<evidence type="ECO:0000256" key="5">
    <source>
        <dbReference type="ARBA" id="ARBA00022692"/>
    </source>
</evidence>
<evidence type="ECO:0000256" key="2">
    <source>
        <dbReference type="ARBA" id="ARBA00007975"/>
    </source>
</evidence>
<dbReference type="PANTHER" id="PTHR11972:SF153">
    <property type="entry name" value="SUPEROXIDE-GENERATING NADPH OXIDASE HEAVY CHAIN SUBUNIT A"/>
    <property type="match status" value="1"/>
</dbReference>
<feature type="domain" description="EF-hand" evidence="15">
    <location>
        <begin position="278"/>
        <end position="313"/>
    </location>
</feature>
<dbReference type="FunFam" id="2.40.30.10:FF:000019">
    <property type="entry name" value="Respiratory burst oxidase homolog A"/>
    <property type="match status" value="1"/>
</dbReference>
<dbReference type="PRINTS" id="PR00466">
    <property type="entry name" value="GP91PHOX"/>
</dbReference>
<dbReference type="SUPFAM" id="SSF63380">
    <property type="entry name" value="Riboflavin synthase domain-like"/>
    <property type="match status" value="1"/>
</dbReference>
<keyword evidence="10 14" id="KW-1133">Transmembrane helix</keyword>
<feature type="compositionally biased region" description="Polar residues" evidence="13">
    <location>
        <begin position="803"/>
        <end position="814"/>
    </location>
</feature>
<evidence type="ECO:0000256" key="9">
    <source>
        <dbReference type="ARBA" id="ARBA00022857"/>
    </source>
</evidence>
<keyword evidence="7" id="KW-0274">FAD</keyword>
<dbReference type="InterPro" id="IPR050369">
    <property type="entry name" value="RBOH/FRE"/>
</dbReference>
<dbReference type="Proteomes" id="UP001459277">
    <property type="component" value="Unassembled WGS sequence"/>
</dbReference>
<dbReference type="InterPro" id="IPR013130">
    <property type="entry name" value="Fe3_Rdtase_TM_dom"/>
</dbReference>
<keyword evidence="8" id="KW-0106">Calcium</keyword>
<feature type="compositionally biased region" description="Low complexity" evidence="13">
    <location>
        <begin position="82"/>
        <end position="102"/>
    </location>
</feature>
<evidence type="ECO:0000259" key="15">
    <source>
        <dbReference type="PROSITE" id="PS50222"/>
    </source>
</evidence>
<keyword evidence="18" id="KW-1185">Reference proteome</keyword>
<feature type="transmembrane region" description="Helical" evidence="14">
    <location>
        <begin position="759"/>
        <end position="776"/>
    </location>
</feature>
<dbReference type="Gene3D" id="1.10.238.10">
    <property type="entry name" value="EF-hand"/>
    <property type="match status" value="1"/>
</dbReference>
<dbReference type="InterPro" id="IPR039261">
    <property type="entry name" value="FNR_nucleotide-bd"/>
</dbReference>
<feature type="compositionally biased region" description="Polar residues" evidence="13">
    <location>
        <begin position="15"/>
        <end position="34"/>
    </location>
</feature>
<organism evidence="17 18">
    <name type="scientific">Lithocarpus litseifolius</name>
    <dbReference type="NCBI Taxonomy" id="425828"/>
    <lineage>
        <taxon>Eukaryota</taxon>
        <taxon>Viridiplantae</taxon>
        <taxon>Streptophyta</taxon>
        <taxon>Embryophyta</taxon>
        <taxon>Tracheophyta</taxon>
        <taxon>Spermatophyta</taxon>
        <taxon>Magnoliopsida</taxon>
        <taxon>eudicotyledons</taxon>
        <taxon>Gunneridae</taxon>
        <taxon>Pentapetalae</taxon>
        <taxon>rosids</taxon>
        <taxon>fabids</taxon>
        <taxon>Fagales</taxon>
        <taxon>Fagaceae</taxon>
        <taxon>Lithocarpus</taxon>
    </lineage>
</organism>
<dbReference type="GO" id="GO:0016174">
    <property type="term" value="F:NAD(P)H oxidase H2O2-forming activity"/>
    <property type="evidence" value="ECO:0007669"/>
    <property type="project" value="TreeGrafter"/>
</dbReference>
<evidence type="ECO:0000256" key="6">
    <source>
        <dbReference type="ARBA" id="ARBA00022723"/>
    </source>
</evidence>
<feature type="region of interest" description="Disordered" evidence="13">
    <location>
        <begin position="1"/>
        <end position="34"/>
    </location>
</feature>
<keyword evidence="12 14" id="KW-0472">Membrane</keyword>
<dbReference type="InterPro" id="IPR011992">
    <property type="entry name" value="EF-hand-dom_pair"/>
</dbReference>
<evidence type="ECO:0000256" key="13">
    <source>
        <dbReference type="SAM" id="MobiDB-lite"/>
    </source>
</evidence>
<dbReference type="InterPro" id="IPR017927">
    <property type="entry name" value="FAD-bd_FR_type"/>
</dbReference>
<feature type="region of interest" description="Disordered" evidence="13">
    <location>
        <begin position="66"/>
        <end position="102"/>
    </location>
</feature>
<comment type="similarity">
    <text evidence="2">Belongs to the RBOH (TC 5.B.1.3) family.</text>
</comment>
<dbReference type="PROSITE" id="PS00018">
    <property type="entry name" value="EF_HAND_1"/>
    <property type="match status" value="1"/>
</dbReference>
<name>A0AAW2E1B8_9ROSI</name>
<evidence type="ECO:0000256" key="11">
    <source>
        <dbReference type="ARBA" id="ARBA00023002"/>
    </source>
</evidence>
<comment type="subcellular location">
    <subcellularLocation>
        <location evidence="1">Membrane</location>
        <topology evidence="1">Multi-pass membrane protein</topology>
    </subcellularLocation>
</comment>
<dbReference type="InterPro" id="IPR013121">
    <property type="entry name" value="Fe_red_NAD-bd_6"/>
</dbReference>
<feature type="transmembrane region" description="Helical" evidence="14">
    <location>
        <begin position="402"/>
        <end position="421"/>
    </location>
</feature>
<evidence type="ECO:0000256" key="8">
    <source>
        <dbReference type="ARBA" id="ARBA00022837"/>
    </source>
</evidence>
<feature type="transmembrane region" description="Helical" evidence="14">
    <location>
        <begin position="903"/>
        <end position="932"/>
    </location>
</feature>
<dbReference type="InterPro" id="IPR000778">
    <property type="entry name" value="Cyt_b245_heavy_chain"/>
</dbReference>
<dbReference type="PROSITE" id="PS51384">
    <property type="entry name" value="FAD_FR"/>
    <property type="match status" value="1"/>
</dbReference>
<evidence type="ECO:0000256" key="1">
    <source>
        <dbReference type="ARBA" id="ARBA00004141"/>
    </source>
</evidence>
<dbReference type="InterPro" id="IPR002048">
    <property type="entry name" value="EF_hand_dom"/>
</dbReference>
<evidence type="ECO:0000256" key="12">
    <source>
        <dbReference type="ARBA" id="ARBA00023136"/>
    </source>
</evidence>
<gene>
    <name evidence="17" type="ORF">SO802_002956</name>
</gene>
<evidence type="ECO:0000256" key="3">
    <source>
        <dbReference type="ARBA" id="ARBA00022559"/>
    </source>
</evidence>
<evidence type="ECO:0000256" key="7">
    <source>
        <dbReference type="ARBA" id="ARBA00022827"/>
    </source>
</evidence>
<dbReference type="Gene3D" id="3.40.50.80">
    <property type="entry name" value="Nucleotide-binding domain of ferredoxin-NADP reductase (FNR) module"/>
    <property type="match status" value="1"/>
</dbReference>
<proteinExistence type="inferred from homology"/>
<dbReference type="AlphaFoldDB" id="A0AAW2E1B8"/>
<keyword evidence="4" id="KW-0285">Flavoprotein</keyword>
<dbReference type="Pfam" id="PF08022">
    <property type="entry name" value="FAD_binding_8"/>
    <property type="match status" value="1"/>
</dbReference>
<keyword evidence="6" id="KW-0479">Metal-binding</keyword>
<dbReference type="Pfam" id="PF08414">
    <property type="entry name" value="NADPH_Ox"/>
    <property type="match status" value="1"/>
</dbReference>
<dbReference type="CDD" id="cd06186">
    <property type="entry name" value="NOX_Duox_like_FAD_NADP"/>
    <property type="match status" value="1"/>
</dbReference>
<dbReference type="GO" id="GO:0005886">
    <property type="term" value="C:plasma membrane"/>
    <property type="evidence" value="ECO:0007669"/>
    <property type="project" value="TreeGrafter"/>
</dbReference>
<dbReference type="Pfam" id="PF01794">
    <property type="entry name" value="Ferric_reduct"/>
    <property type="match status" value="1"/>
</dbReference>
<evidence type="ECO:0000256" key="10">
    <source>
        <dbReference type="ARBA" id="ARBA00022989"/>
    </source>
</evidence>
<evidence type="ECO:0000313" key="17">
    <source>
        <dbReference type="EMBL" id="KAL0015887.1"/>
    </source>
</evidence>
<evidence type="ECO:0000313" key="18">
    <source>
        <dbReference type="Proteomes" id="UP001459277"/>
    </source>
</evidence>
<feature type="domain" description="FAD-binding FR-type" evidence="16">
    <location>
        <begin position="636"/>
        <end position="753"/>
    </location>
</feature>
<comment type="caution">
    <text evidence="17">The sequence shown here is derived from an EMBL/GenBank/DDBJ whole genome shotgun (WGS) entry which is preliminary data.</text>
</comment>
<sequence length="952" mass="107383">MKLNPKHERRWASDTVPNKTAVSSAGTSPGSGYNSVEEFVEVTLDLQDDNTIVLRSVEPATPTVINIEGGVSGSGGQDQAPAVSASAPASRSTSIRRSSSSSSKLRQFSQELKLFSQELKAELKRFSWSHGHGTSKTPLAASDVSAVAAAVAASGGPGGGGESGFASAMAARALRRQRAQLDRTRSGAHKALRGLRFISTKTNTNGVDGWNQVQTNFNDLAKDGFLYRADFAQCIGMRDSQEFALELFDALGRRRRLKVDKISRDELYEFWSQITDQSFDSRLQIFFDMVDKNEDGRIGEEEVKEIIMLSASANKLLRLKEQAEEYAALIMEELDPERLGYIELWQLETLLLQKDTYLNYSQALSYTSQALSQNLQGLRKKSPIRRWSTKFVYYLQENWRRLWVLALWICIMIGLFTWKFIQYKNRSAFHVMHYCLPTAKGAAETLKFNMALILFPVCRNTITWLRSTKLAYFIPFDDNINFHKTIAGAIVVGVILHAGNHLACDFPKLSHSPEKDYQKYLSNDFGKSRPSYAKLAEGVDGVTGILMVILMTVAFTLATRWFRRSLVKLPKPFDKLTGFNAFWYSHHLFVIVYVLLILHGQFVYLVHKWYLKTTWMYLAIPVLMYAGERTLRFFRSGSYTVHLLKVAIYPGNVLALQMSKPPQFNYKSGQYMFVQCPAVSPFEWHPFSITSAPGDDYLSIHIRQLGDWTQELKRVFSEACEPSVSGLLRADETTRRSLPKLLIDGPYGAPAQDYRKYDVLLLVGLGIGATPFISILKDLLNNIIKMEEEADSVSDGNRESDLSIGSTDSSTNNRVCPKRKKPLKTTNAYFYWVTREQGSFDWFKGVMNEVADLDQRGVIEMHNYLTSVYEEGDARSALITMVQALNHAKNGVDIVSGTRVSSLMIIVLILNTFLDLIHAILIFFNCFLNYVALDQTTFLLELLLATNDFNQK</sequence>
<keyword evidence="3" id="KW-0575">Peroxidase</keyword>
<dbReference type="PANTHER" id="PTHR11972">
    <property type="entry name" value="NADPH OXIDASE"/>
    <property type="match status" value="1"/>
</dbReference>
<dbReference type="GO" id="GO:0004601">
    <property type="term" value="F:peroxidase activity"/>
    <property type="evidence" value="ECO:0007669"/>
    <property type="project" value="UniProtKB-KW"/>
</dbReference>
<evidence type="ECO:0000256" key="14">
    <source>
        <dbReference type="SAM" id="Phobius"/>
    </source>
</evidence>
<dbReference type="SUPFAM" id="SSF47473">
    <property type="entry name" value="EF-hand"/>
    <property type="match status" value="1"/>
</dbReference>
<reference evidence="17 18" key="1">
    <citation type="submission" date="2024-01" db="EMBL/GenBank/DDBJ databases">
        <title>A telomere-to-telomere, gap-free genome of sweet tea (Lithocarpus litseifolius).</title>
        <authorList>
            <person name="Zhou J."/>
        </authorList>
    </citation>
    <scope>NUCLEOTIDE SEQUENCE [LARGE SCALE GENOMIC DNA]</scope>
    <source>
        <strain evidence="17">Zhou-2022a</strain>
        <tissue evidence="17">Leaf</tissue>
    </source>
</reference>